<keyword evidence="4" id="KW-0560">Oxidoreductase</keyword>
<dbReference type="PRINTS" id="PR00419">
    <property type="entry name" value="ADXRDTASE"/>
</dbReference>
<dbReference type="InterPro" id="IPR028261">
    <property type="entry name" value="DPD_II"/>
</dbReference>
<evidence type="ECO:0000256" key="4">
    <source>
        <dbReference type="ARBA" id="ARBA00023002"/>
    </source>
</evidence>
<dbReference type="AlphaFoldDB" id="A0A212R7A2"/>
<dbReference type="SUPFAM" id="SSF46548">
    <property type="entry name" value="alpha-helical ferredoxin"/>
    <property type="match status" value="1"/>
</dbReference>
<dbReference type="Gene3D" id="1.10.1060.10">
    <property type="entry name" value="Alpha-helical ferredoxin"/>
    <property type="match status" value="1"/>
</dbReference>
<dbReference type="Pfam" id="PF14691">
    <property type="entry name" value="Fer4_20"/>
    <property type="match status" value="1"/>
</dbReference>
<organism evidence="13 14">
    <name type="scientific">Arboricoccus pini</name>
    <dbReference type="NCBI Taxonomy" id="1963835"/>
    <lineage>
        <taxon>Bacteria</taxon>
        <taxon>Pseudomonadati</taxon>
        <taxon>Pseudomonadota</taxon>
        <taxon>Alphaproteobacteria</taxon>
        <taxon>Geminicoccales</taxon>
        <taxon>Geminicoccaceae</taxon>
        <taxon>Arboricoccus</taxon>
    </lineage>
</organism>
<accession>A0A212R7A2</accession>
<evidence type="ECO:0000256" key="2">
    <source>
        <dbReference type="ARBA" id="ARBA00022630"/>
    </source>
</evidence>
<dbReference type="EMBL" id="FYEH01000006">
    <property type="protein sequence ID" value="SNB68071.1"/>
    <property type="molecule type" value="Genomic_DNA"/>
</dbReference>
<evidence type="ECO:0000256" key="1">
    <source>
        <dbReference type="ARBA" id="ARBA00001917"/>
    </source>
</evidence>
<evidence type="ECO:0000256" key="11">
    <source>
        <dbReference type="ARBA" id="ARBA00049728"/>
    </source>
</evidence>
<evidence type="ECO:0000256" key="7">
    <source>
        <dbReference type="ARBA" id="ARBA00047685"/>
    </source>
</evidence>
<evidence type="ECO:0000259" key="12">
    <source>
        <dbReference type="PROSITE" id="PS51379"/>
    </source>
</evidence>
<sequence>MSVNVAEVESLLAGEPGEKLSSRVRGGRLQKETYERNFDDLHPPFTVQEAVVEADRCYFCHDAPCLEACPTGIDIPGFIRGIQTGNVEGAGRTILGANILGGSCARVCPTEILCEGACVWHGRNGKPVKIGALQRYATDWLMDRSIQPFVRASPSGKRVAVVGAGPAGLACAHHLSRLGHDVIIFEQRAKAGGLNEYGIAAYKVPHDFAQREIAYLMSLGGIEIRHGLMLGRDFDLPELLRGHDAVFLAIGLGAANRLGLPNEDLAGVEDAVAYIAALRQADDLSKLEVGEDVVVIGGGNTAIDIAIQAKRLGAVNVTIAYRRGSAEMSATSFEQELAQINGCTIRHWAAPVALHGKDGRLTGVEFATTETDPGGKLVIGEERFLLPADQLFKAIGQTLDRGAFPTTSSPLVETKIRIDSEFATSIIGVFAGGDCVSRDQDLTVVAVEDGKRAAAAIHNYLQP</sequence>
<dbReference type="PANTHER" id="PTHR43073:SF2">
    <property type="entry name" value="DIHYDROPYRIMIDINE DEHYDROGENASE [NADP(+)]"/>
    <property type="match status" value="1"/>
</dbReference>
<reference evidence="13 14" key="1">
    <citation type="submission" date="2017-06" db="EMBL/GenBank/DDBJ databases">
        <authorList>
            <person name="Kim H.J."/>
            <person name="Triplett B.A."/>
        </authorList>
    </citation>
    <scope>NUCLEOTIDE SEQUENCE [LARGE SCALE GENOMIC DNA]</scope>
    <source>
        <strain evidence="13 14">B29T1</strain>
    </source>
</reference>
<protein>
    <recommendedName>
        <fullName evidence="11">dihydrouracil dehydrogenase (NAD(+))</fullName>
        <ecNumber evidence="11">1.3.1.1</ecNumber>
    </recommendedName>
    <alternativeName>
        <fullName evidence="6">Dihydrothymine dehydrogenase</fullName>
    </alternativeName>
    <alternativeName>
        <fullName evidence="5">Dihydrouracil dehydrogenase</fullName>
    </alternativeName>
</protein>
<evidence type="ECO:0000256" key="10">
    <source>
        <dbReference type="ARBA" id="ARBA00049714"/>
    </source>
</evidence>
<dbReference type="Gene3D" id="3.50.50.60">
    <property type="entry name" value="FAD/NAD(P)-binding domain"/>
    <property type="match status" value="3"/>
</dbReference>
<dbReference type="GO" id="GO:0004159">
    <property type="term" value="F:dihydropyrimidine dehydrogenase (NAD+) activity"/>
    <property type="evidence" value="ECO:0007669"/>
    <property type="project" value="UniProtKB-EC"/>
</dbReference>
<dbReference type="PROSITE" id="PS51379">
    <property type="entry name" value="4FE4S_FER_2"/>
    <property type="match status" value="1"/>
</dbReference>
<feature type="domain" description="4Fe-4S ferredoxin-type" evidence="12">
    <location>
        <begin position="48"/>
        <end position="78"/>
    </location>
</feature>
<evidence type="ECO:0000256" key="3">
    <source>
        <dbReference type="ARBA" id="ARBA00022643"/>
    </source>
</evidence>
<comment type="function">
    <text evidence="9">Involved in pyrimidine base degradation. Catalyzes physiologically the reduction of uracil to 5,6-dihydrouracil (DHU) by using NADH as a specific cosubstrate. It also catalyzes the reverse reaction and the reduction of thymine to 5,6-dihydrothymine (DHT).</text>
</comment>
<evidence type="ECO:0000256" key="8">
    <source>
        <dbReference type="ARBA" id="ARBA00048792"/>
    </source>
</evidence>
<evidence type="ECO:0000256" key="5">
    <source>
        <dbReference type="ARBA" id="ARBA00030119"/>
    </source>
</evidence>
<dbReference type="Pfam" id="PF07992">
    <property type="entry name" value="Pyr_redox_2"/>
    <property type="match status" value="1"/>
</dbReference>
<evidence type="ECO:0000313" key="14">
    <source>
        <dbReference type="Proteomes" id="UP000197065"/>
    </source>
</evidence>
<comment type="catalytic activity">
    <reaction evidence="7">
        <text>5,6-dihydrothymine + NAD(+) = thymine + NADH + H(+)</text>
        <dbReference type="Rhea" id="RHEA:28791"/>
        <dbReference type="ChEBI" id="CHEBI:15378"/>
        <dbReference type="ChEBI" id="CHEBI:17821"/>
        <dbReference type="ChEBI" id="CHEBI:27468"/>
        <dbReference type="ChEBI" id="CHEBI:57540"/>
        <dbReference type="ChEBI" id="CHEBI:57945"/>
        <dbReference type="EC" id="1.3.1.1"/>
    </reaction>
</comment>
<evidence type="ECO:0000256" key="9">
    <source>
        <dbReference type="ARBA" id="ARBA00049578"/>
    </source>
</evidence>
<dbReference type="InterPro" id="IPR017896">
    <property type="entry name" value="4Fe4S_Fe-S-bd"/>
</dbReference>
<comment type="subunit">
    <text evidence="10">Heterotetramer of 2 PreA and 2 PreT subunits.</text>
</comment>
<dbReference type="RefSeq" id="WP_088561426.1">
    <property type="nucleotide sequence ID" value="NZ_FYEH01000006.1"/>
</dbReference>
<keyword evidence="14" id="KW-1185">Reference proteome</keyword>
<comment type="cofactor">
    <cofactor evidence="1">
        <name>FMN</name>
        <dbReference type="ChEBI" id="CHEBI:58210"/>
    </cofactor>
</comment>
<dbReference type="InterPro" id="IPR036188">
    <property type="entry name" value="FAD/NAD-bd_sf"/>
</dbReference>
<evidence type="ECO:0000256" key="6">
    <source>
        <dbReference type="ARBA" id="ARBA00032722"/>
    </source>
</evidence>
<dbReference type="GO" id="GO:0051536">
    <property type="term" value="F:iron-sulfur cluster binding"/>
    <property type="evidence" value="ECO:0007669"/>
    <property type="project" value="InterPro"/>
</dbReference>
<dbReference type="InterPro" id="IPR023753">
    <property type="entry name" value="FAD/NAD-binding_dom"/>
</dbReference>
<dbReference type="PANTHER" id="PTHR43073">
    <property type="entry name" value="DIHYDROPYRIMIDINE DEHYDROGENASE [NADP(+)]"/>
    <property type="match status" value="1"/>
</dbReference>
<name>A0A212R7A2_9PROT</name>
<keyword evidence="3" id="KW-0288">FMN</keyword>
<gene>
    <name evidence="13" type="ORF">SAMN07250955_106123</name>
</gene>
<dbReference type="OrthoDB" id="9803192at2"/>
<dbReference type="InterPro" id="IPR009051">
    <property type="entry name" value="Helical_ferredxn"/>
</dbReference>
<dbReference type="SUPFAM" id="SSF51971">
    <property type="entry name" value="Nucleotide-binding domain"/>
    <property type="match status" value="2"/>
</dbReference>
<evidence type="ECO:0000313" key="13">
    <source>
        <dbReference type="EMBL" id="SNB68071.1"/>
    </source>
</evidence>
<proteinExistence type="predicted"/>
<dbReference type="EC" id="1.3.1.1" evidence="11"/>
<keyword evidence="2" id="KW-0285">Flavoprotein</keyword>
<comment type="catalytic activity">
    <reaction evidence="8">
        <text>5,6-dihydrouracil + NAD(+) = uracil + NADH + H(+)</text>
        <dbReference type="Rhea" id="RHEA:20189"/>
        <dbReference type="ChEBI" id="CHEBI:15378"/>
        <dbReference type="ChEBI" id="CHEBI:15901"/>
        <dbReference type="ChEBI" id="CHEBI:17568"/>
        <dbReference type="ChEBI" id="CHEBI:57540"/>
        <dbReference type="ChEBI" id="CHEBI:57945"/>
        <dbReference type="EC" id="1.3.1.1"/>
    </reaction>
</comment>
<dbReference type="Proteomes" id="UP000197065">
    <property type="component" value="Unassembled WGS sequence"/>
</dbReference>